<gene>
    <name evidence="3" type="ORF">G4D64_12750</name>
    <name evidence="2" type="ORF">H1Z61_13140</name>
</gene>
<evidence type="ECO:0000313" key="5">
    <source>
        <dbReference type="Proteomes" id="UP000570010"/>
    </source>
</evidence>
<evidence type="ECO:0000313" key="2">
    <source>
        <dbReference type="EMBL" id="MBA4538051.1"/>
    </source>
</evidence>
<dbReference type="Proteomes" id="UP000472971">
    <property type="component" value="Unassembled WGS sequence"/>
</dbReference>
<keyword evidence="1" id="KW-0812">Transmembrane</keyword>
<comment type="caution">
    <text evidence="3">The sequence shown here is derived from an EMBL/GenBank/DDBJ whole genome shotgun (WGS) entry which is preliminary data.</text>
</comment>
<evidence type="ECO:0000313" key="4">
    <source>
        <dbReference type="Proteomes" id="UP000472971"/>
    </source>
</evidence>
<accession>A0A6B3VVT2</accession>
<evidence type="ECO:0000256" key="1">
    <source>
        <dbReference type="SAM" id="Phobius"/>
    </source>
</evidence>
<evidence type="ECO:0000313" key="3">
    <source>
        <dbReference type="EMBL" id="NEY82350.1"/>
    </source>
</evidence>
<feature type="transmembrane region" description="Helical" evidence="1">
    <location>
        <begin position="218"/>
        <end position="239"/>
    </location>
</feature>
<keyword evidence="1" id="KW-0472">Membrane</keyword>
<reference evidence="3 4" key="1">
    <citation type="submission" date="2020-02" db="EMBL/GenBank/DDBJ databases">
        <title>Bacillus aquiflavi sp. nov., isolated from yellow water of strong flavor Chinese baijiu in Yibin region of China.</title>
        <authorList>
            <person name="Xie J."/>
        </authorList>
    </citation>
    <scope>NUCLEOTIDE SEQUENCE [LARGE SCALE GENOMIC DNA]</scope>
    <source>
        <strain evidence="3 4">3H-10</strain>
    </source>
</reference>
<dbReference type="AlphaFoldDB" id="A0A6B3VVT2"/>
<protein>
    <recommendedName>
        <fullName evidence="6">Polysaccharide chain length determinant N-terminal domain-containing protein</fullName>
    </recommendedName>
</protein>
<dbReference type="Proteomes" id="UP000570010">
    <property type="component" value="Unassembled WGS sequence"/>
</dbReference>
<name>A0A6B3VVT2_9BACI</name>
<proteinExistence type="predicted"/>
<feature type="transmembrane region" description="Helical" evidence="1">
    <location>
        <begin position="20"/>
        <end position="39"/>
    </location>
</feature>
<reference evidence="2 5" key="2">
    <citation type="submission" date="2020-07" db="EMBL/GenBank/DDBJ databases">
        <authorList>
            <person name="Feng H."/>
        </authorList>
    </citation>
    <scope>NUCLEOTIDE SEQUENCE [LARGE SCALE GENOMIC DNA]</scope>
    <source>
        <strain evidence="2">S-12</strain>
        <strain evidence="5">s-12</strain>
    </source>
</reference>
<evidence type="ECO:0008006" key="6">
    <source>
        <dbReference type="Google" id="ProtNLM"/>
    </source>
</evidence>
<dbReference type="EMBL" id="JACEIO010000033">
    <property type="protein sequence ID" value="MBA4538051.1"/>
    <property type="molecule type" value="Genomic_DNA"/>
</dbReference>
<sequence length="249" mass="28979">MEKEKFVIYDYVLYILKKWWLIVGSGLLLTAIFFAYSYVNKETGYIGEAVLYSSDKLPEKYSNQELVGYLYKNVLPEDYEGSLQISLQDENSLKVQLIGNNESTVKKFINKASKNVLSDLEKEHGIIQTIREDRVNYLEALIEEKTQKYNFYMDEMNKVGGTLNTESLLQNLLKEETYITDLKNELLNEKKKLLLNEPPRLLDHFVIESITGVSLKKLLLAFILGVHLGLFSLLFYKYFKDIRVLKTQN</sequence>
<organism evidence="3 4">
    <name type="scientific">Bacillus aquiflavi</name>
    <dbReference type="NCBI Taxonomy" id="2672567"/>
    <lineage>
        <taxon>Bacteria</taxon>
        <taxon>Bacillati</taxon>
        <taxon>Bacillota</taxon>
        <taxon>Bacilli</taxon>
        <taxon>Bacillales</taxon>
        <taxon>Bacillaceae</taxon>
        <taxon>Bacillus</taxon>
    </lineage>
</organism>
<keyword evidence="1" id="KW-1133">Transmembrane helix</keyword>
<dbReference type="RefSeq" id="WP_163242756.1">
    <property type="nucleotide sequence ID" value="NZ_JAAIWN010000032.1"/>
</dbReference>
<keyword evidence="4" id="KW-1185">Reference proteome</keyword>
<dbReference type="EMBL" id="JAAIWN010000032">
    <property type="protein sequence ID" value="NEY82350.1"/>
    <property type="molecule type" value="Genomic_DNA"/>
</dbReference>